<dbReference type="InterPro" id="IPR003173">
    <property type="entry name" value="PC4_C"/>
</dbReference>
<keyword evidence="3" id="KW-1185">Reference proteome</keyword>
<feature type="domain" description="Transcriptional coactivator p15 (PC4) C-terminal" evidence="1">
    <location>
        <begin position="13"/>
        <end position="63"/>
    </location>
</feature>
<protein>
    <recommendedName>
        <fullName evidence="1">Transcriptional coactivator p15 (PC4) C-terminal domain-containing protein</fullName>
    </recommendedName>
</protein>
<gene>
    <name evidence="2" type="ORF">GGR00_004776</name>
</gene>
<reference evidence="2 3" key="1">
    <citation type="submission" date="2020-08" db="EMBL/GenBank/DDBJ databases">
        <title>Genomic Encyclopedia of Type Strains, Phase IV (KMG-IV): sequencing the most valuable type-strain genomes for metagenomic binning, comparative biology and taxonomic classification.</title>
        <authorList>
            <person name="Goeker M."/>
        </authorList>
    </citation>
    <scope>NUCLEOTIDE SEQUENCE [LARGE SCALE GENOMIC DNA]</scope>
    <source>
        <strain evidence="2 3">DSM 7051</strain>
    </source>
</reference>
<dbReference type="Pfam" id="PF02229">
    <property type="entry name" value="PC4"/>
    <property type="match status" value="1"/>
</dbReference>
<dbReference type="SUPFAM" id="SSF54447">
    <property type="entry name" value="ssDNA-binding transcriptional regulator domain"/>
    <property type="match status" value="1"/>
</dbReference>
<evidence type="ECO:0000259" key="1">
    <source>
        <dbReference type="Pfam" id="PF02229"/>
    </source>
</evidence>
<dbReference type="RefSeq" id="WP_184701503.1">
    <property type="nucleotide sequence ID" value="NZ_BAABEG010000001.1"/>
</dbReference>
<proteinExistence type="predicted"/>
<organism evidence="2 3">
    <name type="scientific">Aminobacter aganoensis</name>
    <dbReference type="NCBI Taxonomy" id="83264"/>
    <lineage>
        <taxon>Bacteria</taxon>
        <taxon>Pseudomonadati</taxon>
        <taxon>Pseudomonadota</taxon>
        <taxon>Alphaproteobacteria</taxon>
        <taxon>Hyphomicrobiales</taxon>
        <taxon>Phyllobacteriaceae</taxon>
        <taxon>Aminobacter</taxon>
    </lineage>
</organism>
<dbReference type="EMBL" id="JACHOU010000018">
    <property type="protein sequence ID" value="MBB6356958.1"/>
    <property type="molecule type" value="Genomic_DNA"/>
</dbReference>
<dbReference type="InterPro" id="IPR009044">
    <property type="entry name" value="ssDNA-bd_transcriptional_reg"/>
</dbReference>
<comment type="caution">
    <text evidence="2">The sequence shown here is derived from an EMBL/GenBank/DDBJ whole genome shotgun (WGS) entry which is preliminary data.</text>
</comment>
<evidence type="ECO:0000313" key="2">
    <source>
        <dbReference type="EMBL" id="MBB6356958.1"/>
    </source>
</evidence>
<dbReference type="Proteomes" id="UP000536262">
    <property type="component" value="Unassembled WGS sequence"/>
</dbReference>
<evidence type="ECO:0000313" key="3">
    <source>
        <dbReference type="Proteomes" id="UP000536262"/>
    </source>
</evidence>
<name>A0A7X0FC11_9HYPH</name>
<dbReference type="GO" id="GO:0003677">
    <property type="term" value="F:DNA binding"/>
    <property type="evidence" value="ECO:0007669"/>
    <property type="project" value="InterPro"/>
</dbReference>
<accession>A0A7X0FC11</accession>
<sequence>MSDSIPIAIVEKNRTEEVRISLDVMHGRRLFNTRVYYEADDGTKRPGKAGLALRLECLESFAEAVASALMTAKAKGYLK</sequence>
<dbReference type="GO" id="GO:0006355">
    <property type="term" value="P:regulation of DNA-templated transcription"/>
    <property type="evidence" value="ECO:0007669"/>
    <property type="project" value="InterPro"/>
</dbReference>
<dbReference type="AlphaFoldDB" id="A0A7X0FC11"/>
<dbReference type="Gene3D" id="2.30.31.10">
    <property type="entry name" value="Transcriptional Coactivator Pc4, Chain A"/>
    <property type="match status" value="1"/>
</dbReference>